<protein>
    <submittedName>
        <fullName evidence="4">IS4 family transposase</fullName>
    </submittedName>
</protein>
<feature type="domain" description="Transposase DDE" evidence="3">
    <location>
        <begin position="350"/>
        <end position="464"/>
    </location>
</feature>
<keyword evidence="5" id="KW-1185">Reference proteome</keyword>
<dbReference type="PANTHER" id="PTHR33408:SF2">
    <property type="entry name" value="TRANSPOSASE DDE DOMAIN-CONTAINING PROTEIN"/>
    <property type="match status" value="1"/>
</dbReference>
<feature type="domain" description="Transposase InsH N-terminal" evidence="2">
    <location>
        <begin position="19"/>
        <end position="112"/>
    </location>
</feature>
<dbReference type="NCBIfam" id="NF033551">
    <property type="entry name" value="transpos_IS1182"/>
    <property type="match status" value="1"/>
</dbReference>
<feature type="coiled-coil region" evidence="1">
    <location>
        <begin position="166"/>
        <end position="222"/>
    </location>
</feature>
<proteinExistence type="predicted"/>
<dbReference type="InterPro" id="IPR008490">
    <property type="entry name" value="Transposase_InsH_N"/>
</dbReference>
<dbReference type="InterPro" id="IPR025668">
    <property type="entry name" value="Tnp_DDE_dom"/>
</dbReference>
<dbReference type="Proteomes" id="UP000293671">
    <property type="component" value="Unassembled WGS sequence"/>
</dbReference>
<keyword evidence="1" id="KW-0175">Coiled coil</keyword>
<evidence type="ECO:0000256" key="1">
    <source>
        <dbReference type="SAM" id="Coils"/>
    </source>
</evidence>
<reference evidence="4 5" key="1">
    <citation type="submission" date="2019-02" db="EMBL/GenBank/DDBJ databases">
        <title>Genomic Encyclopedia of Type Strains, Phase IV (KMG-IV): sequencing the most valuable type-strain genomes for metagenomic binning, comparative biology and taxonomic classification.</title>
        <authorList>
            <person name="Goeker M."/>
        </authorList>
    </citation>
    <scope>NUCLEOTIDE SEQUENCE [LARGE SCALE GENOMIC DNA]</scope>
    <source>
        <strain evidence="4 5">DSM 19570</strain>
    </source>
</reference>
<dbReference type="Pfam" id="PF13751">
    <property type="entry name" value="DDE_Tnp_1_6"/>
    <property type="match status" value="1"/>
</dbReference>
<name>A0A4V2FWQ3_9BURK</name>
<comment type="caution">
    <text evidence="4">The sequence shown here is derived from an EMBL/GenBank/DDBJ whole genome shotgun (WGS) entry which is preliminary data.</text>
</comment>
<dbReference type="AlphaFoldDB" id="A0A4V2FWQ3"/>
<evidence type="ECO:0000259" key="3">
    <source>
        <dbReference type="Pfam" id="PF13751"/>
    </source>
</evidence>
<gene>
    <name evidence="4" type="ORF">EV670_0005</name>
</gene>
<sequence length="482" mass="55037">MSRFIVGADRKQVTLLPECLDDFVAEDNTVRIVDVFINELDLAALGFDGTNQAATGRPSYHPSVLLKLYLYGYLNRLQSSRRLERECQRNVELMWLTGRLAPDFKTIADFRRDNSKGIRNVCRRFVVLCRELKLFTEAVVAIDGSKFKAVNNRERNYTPGKIERRERELEESIQRYLDALETADRTQPTEMQAKTERLQGKIQKMRQRMQDLQSIKAQLETLPDRQLSQTDPDARAMTTYSAKGTAMVGYNVQTAVDTKNHLIVAHEVTNNGSDRSQLSAIAAAASEAMGKRRVKAIADRGYYSGAELKACEDAGIAALVPKPMTSNARAEGRFDKTDFIYIAHADEYQCPAGQRAIHRYTTNDRGLQVHTYWTSACPACPMKKQCTTGDYRRIRRWEHEAVMERVQQRLERMPDAMTVRKRTVEHVFGTLKNWMGWTHFLTRGIGNVATEMSLSVLAYNFKRVLNILGFERTRKAMRLLSA</sequence>
<dbReference type="InterPro" id="IPR047629">
    <property type="entry name" value="IS1182_transpos"/>
</dbReference>
<dbReference type="Pfam" id="PF05598">
    <property type="entry name" value="DUF772"/>
    <property type="match status" value="1"/>
</dbReference>
<evidence type="ECO:0000313" key="4">
    <source>
        <dbReference type="EMBL" id="RZU10716.1"/>
    </source>
</evidence>
<evidence type="ECO:0000313" key="5">
    <source>
        <dbReference type="Proteomes" id="UP000293671"/>
    </source>
</evidence>
<dbReference type="PANTHER" id="PTHR33408">
    <property type="entry name" value="TRANSPOSASE"/>
    <property type="match status" value="1"/>
</dbReference>
<dbReference type="EMBL" id="SHKP01000002">
    <property type="protein sequence ID" value="RZU10716.1"/>
    <property type="molecule type" value="Genomic_DNA"/>
</dbReference>
<accession>A0A4V2FWQ3</accession>
<evidence type="ECO:0000259" key="2">
    <source>
        <dbReference type="Pfam" id="PF05598"/>
    </source>
</evidence>
<dbReference type="RefSeq" id="WP_130429782.1">
    <property type="nucleotide sequence ID" value="NZ_SHKP01000002.1"/>
</dbReference>
<dbReference type="OrthoDB" id="111180at2"/>
<organism evidence="4 5">
    <name type="scientific">Rivibacter subsaxonicus</name>
    <dbReference type="NCBI Taxonomy" id="457575"/>
    <lineage>
        <taxon>Bacteria</taxon>
        <taxon>Pseudomonadati</taxon>
        <taxon>Pseudomonadota</taxon>
        <taxon>Betaproteobacteria</taxon>
        <taxon>Burkholderiales</taxon>
        <taxon>Rivibacter</taxon>
    </lineage>
</organism>